<sequence>MKHFIKLTVISTSIILAACAPRDTTHYLSINETLNSPQAKQVLNPNIKLYFAKSAQGKVVAADLVSNKKTNAANKTDQEACQWAFLSAVKQFQDRAVSLGATKVTNLVSYYKKNTYKSTTSYECHAGHIIAGVALKGDIVK</sequence>
<dbReference type="Proteomes" id="UP000294702">
    <property type="component" value="Unassembled WGS sequence"/>
</dbReference>
<dbReference type="RefSeq" id="WP_132689408.1">
    <property type="nucleotide sequence ID" value="NZ_SMFT01000002.1"/>
</dbReference>
<comment type="caution">
    <text evidence="1">The sequence shown here is derived from an EMBL/GenBank/DDBJ whole genome shotgun (WGS) entry which is preliminary data.</text>
</comment>
<dbReference type="EMBL" id="SMFT01000002">
    <property type="protein sequence ID" value="TCJ98346.1"/>
    <property type="molecule type" value="Genomic_DNA"/>
</dbReference>
<dbReference type="PROSITE" id="PS51257">
    <property type="entry name" value="PROKAR_LIPOPROTEIN"/>
    <property type="match status" value="1"/>
</dbReference>
<dbReference type="AlphaFoldDB" id="A0A4R1FT06"/>
<gene>
    <name evidence="1" type="ORF">EV694_0738</name>
</gene>
<protein>
    <recommendedName>
        <fullName evidence="3">Excinuclease ABC subunit A</fullName>
    </recommendedName>
</protein>
<organism evidence="1 2">
    <name type="scientific">Volucribacter psittacicida</name>
    <dbReference type="NCBI Taxonomy" id="203482"/>
    <lineage>
        <taxon>Bacteria</taxon>
        <taxon>Pseudomonadati</taxon>
        <taxon>Pseudomonadota</taxon>
        <taxon>Gammaproteobacteria</taxon>
        <taxon>Pasteurellales</taxon>
        <taxon>Pasteurellaceae</taxon>
        <taxon>Volucribacter</taxon>
    </lineage>
</organism>
<dbReference type="OrthoDB" id="8161726at2"/>
<proteinExistence type="predicted"/>
<name>A0A4R1FT06_9PAST</name>
<evidence type="ECO:0008006" key="3">
    <source>
        <dbReference type="Google" id="ProtNLM"/>
    </source>
</evidence>
<accession>A0A4R1FT06</accession>
<evidence type="ECO:0000313" key="2">
    <source>
        <dbReference type="Proteomes" id="UP000294702"/>
    </source>
</evidence>
<reference evidence="1 2" key="1">
    <citation type="submission" date="2019-03" db="EMBL/GenBank/DDBJ databases">
        <title>Genomic Encyclopedia of Type Strains, Phase IV (KMG-IV): sequencing the most valuable type-strain genomes for metagenomic binning, comparative biology and taxonomic classification.</title>
        <authorList>
            <person name="Goeker M."/>
        </authorList>
    </citation>
    <scope>NUCLEOTIDE SEQUENCE [LARGE SCALE GENOMIC DNA]</scope>
    <source>
        <strain evidence="1 2">DSM 15534</strain>
    </source>
</reference>
<evidence type="ECO:0000313" key="1">
    <source>
        <dbReference type="EMBL" id="TCJ98346.1"/>
    </source>
</evidence>
<keyword evidence="2" id="KW-1185">Reference proteome</keyword>